<evidence type="ECO:0000313" key="1">
    <source>
        <dbReference type="EMBL" id="CEP12425.1"/>
    </source>
</evidence>
<proteinExistence type="predicted"/>
<reference evidence="1 2" key="1">
    <citation type="submission" date="2014-09" db="EMBL/GenBank/DDBJ databases">
        <authorList>
            <person name="Ellenberger Sabrina"/>
        </authorList>
    </citation>
    <scope>NUCLEOTIDE SEQUENCE [LARGE SCALE GENOMIC DNA]</scope>
    <source>
        <strain evidence="1 2">CBS 412.66</strain>
    </source>
</reference>
<sequence>MARRRLYSPSSKEDDMLPAGRFISSSTASTSSPELPYENNVLQRIINTSMLPFSQGNHSITDDACLFVDEFNRVRSMMDLQLDERLFCLMCETNTRLYKGVGTCSAKSYLTKSGEKAVFCFNCSAIVFVLECGDQYGFRPLDNELIRTENTKLNYDDADVISRMARGS</sequence>
<dbReference type="Proteomes" id="UP000054107">
    <property type="component" value="Unassembled WGS sequence"/>
</dbReference>
<dbReference type="EMBL" id="LN727755">
    <property type="protein sequence ID" value="CEP12425.1"/>
    <property type="molecule type" value="Genomic_DNA"/>
</dbReference>
<organism evidence="1 2">
    <name type="scientific">Parasitella parasitica</name>
    <dbReference type="NCBI Taxonomy" id="35722"/>
    <lineage>
        <taxon>Eukaryota</taxon>
        <taxon>Fungi</taxon>
        <taxon>Fungi incertae sedis</taxon>
        <taxon>Mucoromycota</taxon>
        <taxon>Mucoromycotina</taxon>
        <taxon>Mucoromycetes</taxon>
        <taxon>Mucorales</taxon>
        <taxon>Mucorineae</taxon>
        <taxon>Mucoraceae</taxon>
        <taxon>Parasitella</taxon>
    </lineage>
</organism>
<gene>
    <name evidence="1" type="primary">PARPA_06373.1 scaffold 21678</name>
</gene>
<protein>
    <submittedName>
        <fullName evidence="1">Uncharacterized protein</fullName>
    </submittedName>
</protein>
<dbReference type="OrthoDB" id="2277696at2759"/>
<keyword evidence="2" id="KW-1185">Reference proteome</keyword>
<accession>A0A0B7NAU2</accession>
<evidence type="ECO:0000313" key="2">
    <source>
        <dbReference type="Proteomes" id="UP000054107"/>
    </source>
</evidence>
<dbReference type="AlphaFoldDB" id="A0A0B7NAU2"/>
<name>A0A0B7NAU2_9FUNG</name>